<dbReference type="GO" id="GO:0005789">
    <property type="term" value="C:endoplasmic reticulum membrane"/>
    <property type="evidence" value="ECO:0007669"/>
    <property type="project" value="UniProtKB-SubCell"/>
</dbReference>
<evidence type="ECO:0000256" key="4">
    <source>
        <dbReference type="ARBA" id="ARBA00022692"/>
    </source>
</evidence>
<keyword evidence="3 11" id="KW-0813">Transport</keyword>
<evidence type="ECO:0000313" key="15">
    <source>
        <dbReference type="EMBL" id="KAG1312762.1"/>
    </source>
</evidence>
<feature type="transmembrane region" description="Helical" evidence="11">
    <location>
        <begin position="47"/>
        <end position="66"/>
    </location>
</feature>
<feature type="transmembrane region" description="Helical" evidence="11">
    <location>
        <begin position="6"/>
        <end position="26"/>
    </location>
</feature>
<evidence type="ECO:0000256" key="5">
    <source>
        <dbReference type="ARBA" id="ARBA00022824"/>
    </source>
</evidence>
<dbReference type="InterPro" id="IPR008417">
    <property type="entry name" value="BAP29/BAP31"/>
</dbReference>
<feature type="domain" description="Bap31/Bap29 cytoplasmic coiled-coil" evidence="14">
    <location>
        <begin position="161"/>
        <end position="215"/>
    </location>
</feature>
<evidence type="ECO:0000256" key="3">
    <source>
        <dbReference type="ARBA" id="ARBA00022448"/>
    </source>
</evidence>
<evidence type="ECO:0000256" key="8">
    <source>
        <dbReference type="ARBA" id="ARBA00022989"/>
    </source>
</evidence>
<evidence type="ECO:0000256" key="10">
    <source>
        <dbReference type="ARBA" id="ARBA00023136"/>
    </source>
</evidence>
<evidence type="ECO:0000256" key="6">
    <source>
        <dbReference type="ARBA" id="ARBA00022892"/>
    </source>
</evidence>
<dbReference type="PANTHER" id="PTHR12701">
    <property type="entry name" value="BCR-ASSOCIATED PROTEIN, BAP"/>
    <property type="match status" value="1"/>
</dbReference>
<keyword evidence="7 11" id="KW-0653">Protein transport</keyword>
<evidence type="ECO:0000259" key="13">
    <source>
        <dbReference type="Pfam" id="PF05529"/>
    </source>
</evidence>
<dbReference type="GO" id="GO:0006886">
    <property type="term" value="P:intracellular protein transport"/>
    <property type="evidence" value="ECO:0007669"/>
    <property type="project" value="UniProtKB-UniRule"/>
</dbReference>
<keyword evidence="10 11" id="KW-0472">Membrane</keyword>
<dbReference type="Pfam" id="PF18035">
    <property type="entry name" value="Bap31_Bap29_C"/>
    <property type="match status" value="1"/>
</dbReference>
<dbReference type="AlphaFoldDB" id="A0A9P6XFR5"/>
<dbReference type="InterPro" id="IPR041672">
    <property type="entry name" value="Bap31/Bap29_C"/>
</dbReference>
<comment type="function">
    <text evidence="11">May play a role in anterograde transport of membrane proteins from the endoplasmic reticulum to the Golgi.</text>
</comment>
<comment type="caution">
    <text evidence="15">The sequence shown here is derived from an EMBL/GenBank/DDBJ whole genome shotgun (WGS) entry which is preliminary data.</text>
</comment>
<evidence type="ECO:0000259" key="14">
    <source>
        <dbReference type="Pfam" id="PF18035"/>
    </source>
</evidence>
<evidence type="ECO:0000256" key="9">
    <source>
        <dbReference type="ARBA" id="ARBA00023054"/>
    </source>
</evidence>
<feature type="domain" description="BAP29/BAP31 transmembrane" evidence="13">
    <location>
        <begin position="1"/>
        <end position="136"/>
    </location>
</feature>
<reference evidence="15" key="1">
    <citation type="journal article" date="2020" name="Microb. Genom.">
        <title>Genetic diversity of clinical and environmental Mucorales isolates obtained from an investigation of mucormycosis cases among solid organ transplant recipients.</title>
        <authorList>
            <person name="Nguyen M.H."/>
            <person name="Kaul D."/>
            <person name="Muto C."/>
            <person name="Cheng S.J."/>
            <person name="Richter R.A."/>
            <person name="Bruno V.M."/>
            <person name="Liu G."/>
            <person name="Beyhan S."/>
            <person name="Sundermann A.J."/>
            <person name="Mounaud S."/>
            <person name="Pasculle A.W."/>
            <person name="Nierman W.C."/>
            <person name="Driscoll E."/>
            <person name="Cumbie R."/>
            <person name="Clancy C.J."/>
            <person name="Dupont C.L."/>
        </authorList>
    </citation>
    <scope>NUCLEOTIDE SEQUENCE</scope>
    <source>
        <strain evidence="15">GL11</strain>
    </source>
</reference>
<organism evidence="15 16">
    <name type="scientific">Rhizopus oryzae</name>
    <name type="common">Mucormycosis agent</name>
    <name type="synonym">Rhizopus arrhizus var. delemar</name>
    <dbReference type="NCBI Taxonomy" id="64495"/>
    <lineage>
        <taxon>Eukaryota</taxon>
        <taxon>Fungi</taxon>
        <taxon>Fungi incertae sedis</taxon>
        <taxon>Mucoromycota</taxon>
        <taxon>Mucoromycotina</taxon>
        <taxon>Mucoromycetes</taxon>
        <taxon>Mucorales</taxon>
        <taxon>Mucorineae</taxon>
        <taxon>Rhizopodaceae</taxon>
        <taxon>Rhizopus</taxon>
    </lineage>
</organism>
<keyword evidence="9 12" id="KW-0175">Coiled coil</keyword>
<sequence>MTIYYTLTFGILVTEMVLFGLLVLPLPSRWRHAMLTFALKSPQMAKAMYIFKIVFGFIFILFFDTINRLQRMSAENEAERQQHHHDYGYETSFKAKKFYTQRNLYLTGFTLFLSVILERTSALVLELVKREEELKNAKSLTAEVTKGQQRLIDMEDDYKKQVEALSVQIKELKRQNLDYETLKKQADQQQKEFDRLATEYNKLESSVNAGETKKDI</sequence>
<evidence type="ECO:0000256" key="12">
    <source>
        <dbReference type="SAM" id="Coils"/>
    </source>
</evidence>
<evidence type="ECO:0000256" key="11">
    <source>
        <dbReference type="RuleBase" id="RU367026"/>
    </source>
</evidence>
<protein>
    <recommendedName>
        <fullName evidence="11">Endoplasmic reticulum transmembrane protein</fullName>
    </recommendedName>
</protein>
<keyword evidence="5 11" id="KW-0256">Endoplasmic reticulum</keyword>
<keyword evidence="16" id="KW-1185">Reference proteome</keyword>
<evidence type="ECO:0000256" key="7">
    <source>
        <dbReference type="ARBA" id="ARBA00022927"/>
    </source>
</evidence>
<name>A0A9P6XFR5_RHIOR</name>
<keyword evidence="4 11" id="KW-0812">Transmembrane</keyword>
<accession>A0A9P6XFR5</accession>
<proteinExistence type="inferred from homology"/>
<dbReference type="Proteomes" id="UP000716291">
    <property type="component" value="Unassembled WGS sequence"/>
</dbReference>
<keyword evidence="6 11" id="KW-0931">ER-Golgi transport</keyword>
<dbReference type="EMBL" id="JAANQT010000250">
    <property type="protein sequence ID" value="KAG1312762.1"/>
    <property type="molecule type" value="Genomic_DNA"/>
</dbReference>
<dbReference type="GO" id="GO:0006888">
    <property type="term" value="P:endoplasmic reticulum to Golgi vesicle-mediated transport"/>
    <property type="evidence" value="ECO:0007669"/>
    <property type="project" value="UniProtKB-UniRule"/>
</dbReference>
<keyword evidence="8 11" id="KW-1133">Transmembrane helix</keyword>
<comment type="subcellular location">
    <subcellularLocation>
        <location evidence="1 11">Endoplasmic reticulum membrane</location>
        <topology evidence="1 11">Multi-pass membrane protein</topology>
    </subcellularLocation>
</comment>
<evidence type="ECO:0000256" key="2">
    <source>
        <dbReference type="ARBA" id="ARBA00007956"/>
    </source>
</evidence>
<comment type="caution">
    <text evidence="11">Lacks conserved residue(s) required for the propagation of feature annotation.</text>
</comment>
<gene>
    <name evidence="15" type="ORF">G6F64_002781</name>
</gene>
<dbReference type="GO" id="GO:0070973">
    <property type="term" value="P:protein localization to endoplasmic reticulum exit site"/>
    <property type="evidence" value="ECO:0007669"/>
    <property type="project" value="UniProtKB-UniRule"/>
</dbReference>
<evidence type="ECO:0000313" key="16">
    <source>
        <dbReference type="Proteomes" id="UP000716291"/>
    </source>
</evidence>
<feature type="coiled-coil region" evidence="12">
    <location>
        <begin position="155"/>
        <end position="206"/>
    </location>
</feature>
<dbReference type="InterPro" id="IPR040463">
    <property type="entry name" value="BAP29/BAP31_N"/>
</dbReference>
<dbReference type="OrthoDB" id="435607at2759"/>
<evidence type="ECO:0000256" key="1">
    <source>
        <dbReference type="ARBA" id="ARBA00004477"/>
    </source>
</evidence>
<dbReference type="PANTHER" id="PTHR12701:SF20">
    <property type="entry name" value="ENDOPLASMIC RETICULUM TRANSMEMBRANE PROTEIN"/>
    <property type="match status" value="1"/>
</dbReference>
<dbReference type="Pfam" id="PF05529">
    <property type="entry name" value="Bap31"/>
    <property type="match status" value="1"/>
</dbReference>
<comment type="similarity">
    <text evidence="2 11">Belongs to the BCAP29/BCAP31 family.</text>
</comment>